<evidence type="ECO:0000313" key="4">
    <source>
        <dbReference type="Proteomes" id="UP000198640"/>
    </source>
</evidence>
<dbReference type="OrthoDB" id="237393at2"/>
<dbReference type="RefSeq" id="WP_090412146.1">
    <property type="nucleotide sequence ID" value="NZ_FNOY01000008.1"/>
</dbReference>
<feature type="signal peptide" evidence="2">
    <location>
        <begin position="1"/>
        <end position="29"/>
    </location>
</feature>
<reference evidence="3 4" key="1">
    <citation type="submission" date="2016-10" db="EMBL/GenBank/DDBJ databases">
        <authorList>
            <person name="de Groot N.N."/>
        </authorList>
    </citation>
    <scope>NUCLEOTIDE SEQUENCE [LARGE SCALE GENOMIC DNA]</scope>
    <source>
        <strain evidence="3 4">Nm1</strain>
    </source>
</reference>
<keyword evidence="2" id="KW-0732">Signal</keyword>
<name>A0A1H3ELA1_9PROT</name>
<organism evidence="3 4">
    <name type="scientific">Nitrosomonas halophila</name>
    <dbReference type="NCBI Taxonomy" id="44576"/>
    <lineage>
        <taxon>Bacteria</taxon>
        <taxon>Pseudomonadati</taxon>
        <taxon>Pseudomonadota</taxon>
        <taxon>Betaproteobacteria</taxon>
        <taxon>Nitrosomonadales</taxon>
        <taxon>Nitrosomonadaceae</taxon>
        <taxon>Nitrosomonas</taxon>
    </lineage>
</organism>
<dbReference type="EMBL" id="FNOY01000008">
    <property type="protein sequence ID" value="SDX79380.1"/>
    <property type="molecule type" value="Genomic_DNA"/>
</dbReference>
<proteinExistence type="predicted"/>
<dbReference type="PANTHER" id="PTHR41339:SF1">
    <property type="entry name" value="SECRETED PROTEIN"/>
    <property type="match status" value="1"/>
</dbReference>
<dbReference type="Proteomes" id="UP000198640">
    <property type="component" value="Unassembled WGS sequence"/>
</dbReference>
<sequence length="544" mass="57650">MSQSRVFKQTAISLAILGGALFHTSSAVANAQYDPTTNSVIIEAVDVPSGKSHVNAPTFRAVLRLVASNSTDIELELADASVITTPNADRAHFDPVFGQLYLPSIDVGGTQFNAVLEVVPNANPLRFRVKGLHEQAFTGCPTFARPSENVPNACVLEGEYNQDITLTNNTTWIVSGGVFIGGDRVNSATLTIEPGTRVIGRSGLDFLYVRRNSKIHAIGTPQHPIVMTGPNEQLPGEWGGLVLAGNAPANGCAEGVAVCEQLDEALTTPYGGGNPHDNSGVVKYVSIRYAGFEVRPDEELNCFTMLGVGDGTTIDFAQCHMGADDGFEMFGGTVNLKHLVATYNDDDGFDWQIGWVGKAQHVLVVNLPDGSDAGIEADNNERNHNSLPRSLGKVSNFTLIGSGSGVDGHGIVLRRGTAANIHNTVVTGFGRSCITLDNTATFDHAGFPGNLSGSLTIENSYVNCDVNFNDRPTEPFLVSDWFNSQPGNVAGDPQLNGYLPAAGSPLLTGGAPVPNDPFFDPVNHIGAFADANDDWAKGWTVGLE</sequence>
<dbReference type="PANTHER" id="PTHR41339">
    <property type="entry name" value="LIPL48"/>
    <property type="match status" value="1"/>
</dbReference>
<evidence type="ECO:0000256" key="1">
    <source>
        <dbReference type="PROSITE-ProRule" id="PRU00182"/>
    </source>
</evidence>
<dbReference type="GO" id="GO:0003723">
    <property type="term" value="F:RNA binding"/>
    <property type="evidence" value="ECO:0007669"/>
    <property type="project" value="UniProtKB-KW"/>
</dbReference>
<dbReference type="AlphaFoldDB" id="A0A1H3ELA1"/>
<evidence type="ECO:0000313" key="3">
    <source>
        <dbReference type="EMBL" id="SDX79380.1"/>
    </source>
</evidence>
<feature type="chain" id="PRO_5011575658" evidence="2">
    <location>
        <begin position="30"/>
        <end position="544"/>
    </location>
</feature>
<dbReference type="PROSITE" id="PS50889">
    <property type="entry name" value="S4"/>
    <property type="match status" value="1"/>
</dbReference>
<keyword evidence="1" id="KW-0694">RNA-binding</keyword>
<gene>
    <name evidence="3" type="ORF">SAMN05421881_100871</name>
</gene>
<keyword evidence="4" id="KW-1185">Reference proteome</keyword>
<protein>
    <submittedName>
        <fullName evidence="3">Uncharacterized protein</fullName>
    </submittedName>
</protein>
<accession>A0A1H3ELA1</accession>
<dbReference type="STRING" id="44576.SAMN05421881_100871"/>
<evidence type="ECO:0000256" key="2">
    <source>
        <dbReference type="SAM" id="SignalP"/>
    </source>
</evidence>